<keyword evidence="5" id="KW-0808">Transferase</keyword>
<feature type="transmembrane region" description="Helical" evidence="11">
    <location>
        <begin position="255"/>
        <end position="274"/>
    </location>
</feature>
<proteinExistence type="inferred from homology"/>
<evidence type="ECO:0000256" key="3">
    <source>
        <dbReference type="ARBA" id="ARBA00004771"/>
    </source>
</evidence>
<comment type="pathway">
    <text evidence="3">Glycerolipid metabolism; triacylglycerol biosynthesis.</text>
</comment>
<evidence type="ECO:0000256" key="10">
    <source>
        <dbReference type="ARBA" id="ARBA00048109"/>
    </source>
</evidence>
<feature type="transmembrane region" description="Helical" evidence="11">
    <location>
        <begin position="90"/>
        <end position="117"/>
    </location>
</feature>
<feature type="domain" description="O-acyltransferase WSD1-like N-terminal" evidence="12">
    <location>
        <begin position="2"/>
        <end position="162"/>
    </location>
</feature>
<evidence type="ECO:0000313" key="15">
    <source>
        <dbReference type="Proteomes" id="UP000008694"/>
    </source>
</evidence>
<keyword evidence="6" id="KW-0256">Endoplasmic reticulum</keyword>
<dbReference type="Gramene" id="fgenesh1_pg.C_scaffold_6001025">
    <property type="protein sequence ID" value="fgenesh1_pg.C_scaffold_6001025"/>
    <property type="gene ID" value="fgenesh1_pg.C_scaffold_6001025"/>
</dbReference>
<dbReference type="Proteomes" id="UP000008694">
    <property type="component" value="Unassembled WGS sequence"/>
</dbReference>
<keyword evidence="11" id="KW-0812">Transmembrane</keyword>
<dbReference type="STRING" id="81972.D7M520"/>
<comment type="catalytic activity">
    <reaction evidence="10">
        <text>an acyl-CoA + a 1,2-diacyl-sn-glycerol = a triacyl-sn-glycerol + CoA</text>
        <dbReference type="Rhea" id="RHEA:10868"/>
        <dbReference type="ChEBI" id="CHEBI:17815"/>
        <dbReference type="ChEBI" id="CHEBI:57287"/>
        <dbReference type="ChEBI" id="CHEBI:58342"/>
        <dbReference type="ChEBI" id="CHEBI:64615"/>
        <dbReference type="EC" id="2.3.1.20"/>
    </reaction>
</comment>
<evidence type="ECO:0000256" key="11">
    <source>
        <dbReference type="SAM" id="Phobius"/>
    </source>
</evidence>
<organism evidence="15">
    <name type="scientific">Arabidopsis lyrata subsp. lyrata</name>
    <name type="common">Lyre-leaved rock-cress</name>
    <dbReference type="NCBI Taxonomy" id="81972"/>
    <lineage>
        <taxon>Eukaryota</taxon>
        <taxon>Viridiplantae</taxon>
        <taxon>Streptophyta</taxon>
        <taxon>Embryophyta</taxon>
        <taxon>Tracheophyta</taxon>
        <taxon>Spermatophyta</taxon>
        <taxon>Magnoliopsida</taxon>
        <taxon>eudicotyledons</taxon>
        <taxon>Gunneridae</taxon>
        <taxon>Pentapetalae</taxon>
        <taxon>rosids</taxon>
        <taxon>malvids</taxon>
        <taxon>Brassicales</taxon>
        <taxon>Brassicaceae</taxon>
        <taxon>Camelineae</taxon>
        <taxon>Arabidopsis</taxon>
    </lineage>
</organism>
<keyword evidence="11" id="KW-0472">Membrane</keyword>
<dbReference type="GO" id="GO:0005789">
    <property type="term" value="C:endoplasmic reticulum membrane"/>
    <property type="evidence" value="ECO:0007669"/>
    <property type="project" value="UniProtKB-SubCell"/>
</dbReference>
<accession>D7M520</accession>
<dbReference type="Pfam" id="PF03007">
    <property type="entry name" value="WS_DGAT_cat"/>
    <property type="match status" value="1"/>
</dbReference>
<dbReference type="InterPro" id="IPR009721">
    <property type="entry name" value="O-acyltransferase_WSD1_C"/>
</dbReference>
<evidence type="ECO:0000256" key="5">
    <source>
        <dbReference type="ARBA" id="ARBA00022679"/>
    </source>
</evidence>
<evidence type="ECO:0000256" key="7">
    <source>
        <dbReference type="ARBA" id="ARBA00023315"/>
    </source>
</evidence>
<keyword evidence="15" id="KW-1185">Reference proteome</keyword>
<dbReference type="UniPathway" id="UPA00282"/>
<protein>
    <submittedName>
        <fullName evidence="14">Uncharacterized protein</fullName>
    </submittedName>
</protein>
<dbReference type="GO" id="GO:0004144">
    <property type="term" value="F:diacylglycerol O-acyltransferase activity"/>
    <property type="evidence" value="ECO:0007669"/>
    <property type="project" value="UniProtKB-EC"/>
</dbReference>
<evidence type="ECO:0000256" key="8">
    <source>
        <dbReference type="ARBA" id="ARBA00024360"/>
    </source>
</evidence>
<dbReference type="HOGENOM" id="CLU_027831_0_1_1"/>
<comment type="subcellular location">
    <subcellularLocation>
        <location evidence="1">Cell membrane</location>
        <topology evidence="1">Single-pass membrane protein</topology>
    </subcellularLocation>
    <subcellularLocation>
        <location evidence="2">Endoplasmic reticulum membrane</location>
    </subcellularLocation>
</comment>
<dbReference type="PANTHER" id="PTHR31650:SF44">
    <property type="entry name" value="WAX ESTER SYNTHASE_DIACYLGLYCEROL ACYLTRANSFERASE 10-RELATED"/>
    <property type="match status" value="1"/>
</dbReference>
<dbReference type="AlphaFoldDB" id="D7M520"/>
<evidence type="ECO:0000259" key="13">
    <source>
        <dbReference type="Pfam" id="PF06974"/>
    </source>
</evidence>
<dbReference type="PANTHER" id="PTHR31650">
    <property type="entry name" value="O-ACYLTRANSFERASE (WSD1-LIKE) FAMILY PROTEIN"/>
    <property type="match status" value="1"/>
</dbReference>
<feature type="domain" description="O-acyltransferase WSD1 C-terminal" evidence="13">
    <location>
        <begin position="267"/>
        <end position="309"/>
    </location>
</feature>
<dbReference type="InterPro" id="IPR004255">
    <property type="entry name" value="O-acyltransferase_WSD1_N"/>
</dbReference>
<name>D7M520_ARALL</name>
<dbReference type="InterPro" id="IPR045034">
    <property type="entry name" value="O-acyltransferase_WSD1-like"/>
</dbReference>
<keyword evidence="11" id="KW-1133">Transmembrane helix</keyword>
<dbReference type="eggNOG" id="ENOG502QTZ2">
    <property type="taxonomic scope" value="Eukaryota"/>
</dbReference>
<dbReference type="Pfam" id="PF06974">
    <property type="entry name" value="WS_DGAT_C"/>
    <property type="match status" value="1"/>
</dbReference>
<evidence type="ECO:0000256" key="6">
    <source>
        <dbReference type="ARBA" id="ARBA00022824"/>
    </source>
</evidence>
<evidence type="ECO:0000256" key="2">
    <source>
        <dbReference type="ARBA" id="ARBA00004586"/>
    </source>
</evidence>
<evidence type="ECO:0000256" key="1">
    <source>
        <dbReference type="ARBA" id="ARBA00004162"/>
    </source>
</evidence>
<evidence type="ECO:0000259" key="12">
    <source>
        <dbReference type="Pfam" id="PF03007"/>
    </source>
</evidence>
<keyword evidence="7" id="KW-0012">Acyltransferase</keyword>
<dbReference type="GO" id="GO:0047196">
    <property type="term" value="F:long-chain-alcohol O-fatty-acyltransferase activity"/>
    <property type="evidence" value="ECO:0007669"/>
    <property type="project" value="UniProtKB-EC"/>
</dbReference>
<dbReference type="GO" id="GO:0019432">
    <property type="term" value="P:triglyceride biosynthetic process"/>
    <property type="evidence" value="ECO:0007669"/>
    <property type="project" value="UniProtKB-UniPathway"/>
</dbReference>
<dbReference type="EMBL" id="GL348718">
    <property type="protein sequence ID" value="EFH49830.1"/>
    <property type="molecule type" value="Genomic_DNA"/>
</dbReference>
<comment type="pathway">
    <text evidence="4">Lipid metabolism.</text>
</comment>
<evidence type="ECO:0000313" key="14">
    <source>
        <dbReference type="EMBL" id="EFH49830.1"/>
    </source>
</evidence>
<sequence length="318" mass="35759">MSRLTMIPLDRSRPLWDIHILNVKTSDAEAVSFIRSHHSLGDGMSLCSLLLGCTQKTSDPSTSSTAIPPVKRQGAVLHSLRKKGWFLRSIFTIGSTMTLLWNTIVDVLLLLATILFLKDTKTPLKGGLNVKSNPKRFYHRIVPLDDIKLIKNAMNMTINDVIFGITQASLSQYLNRKYDKKEEDGGSLTSCQNNLPDGIRFHVACTVNLRSDIGFKLYFLPFTIGLQTDPLVYLKMSKSMMARKKHSYHATLVYFIIKIVLKVFGAKALLVHFISYAEKMIISMAVDPTVIPDPHKICDDMEESLKAMKTILCERGLL</sequence>
<reference evidence="15" key="1">
    <citation type="journal article" date="2011" name="Nat. Genet.">
        <title>The Arabidopsis lyrata genome sequence and the basis of rapid genome size change.</title>
        <authorList>
            <person name="Hu T.T."/>
            <person name="Pattyn P."/>
            <person name="Bakker E.G."/>
            <person name="Cao J."/>
            <person name="Cheng J.-F."/>
            <person name="Clark R.M."/>
            <person name="Fahlgren N."/>
            <person name="Fawcett J.A."/>
            <person name="Grimwood J."/>
            <person name="Gundlach H."/>
            <person name="Haberer G."/>
            <person name="Hollister J.D."/>
            <person name="Ossowski S."/>
            <person name="Ottilar R.P."/>
            <person name="Salamov A.A."/>
            <person name="Schneeberger K."/>
            <person name="Spannagl M."/>
            <person name="Wang X."/>
            <person name="Yang L."/>
            <person name="Nasrallah M.E."/>
            <person name="Bergelson J."/>
            <person name="Carrington J.C."/>
            <person name="Gaut B.S."/>
            <person name="Schmutz J."/>
            <person name="Mayer K.F.X."/>
            <person name="Van de Peer Y."/>
            <person name="Grigoriev I.V."/>
            <person name="Nordborg M."/>
            <person name="Weigel D."/>
            <person name="Guo Y.-L."/>
        </authorList>
    </citation>
    <scope>NUCLEOTIDE SEQUENCE [LARGE SCALE GENOMIC DNA]</scope>
    <source>
        <strain evidence="15">cv. MN47</strain>
    </source>
</reference>
<evidence type="ECO:0000256" key="9">
    <source>
        <dbReference type="ARBA" id="ARBA00047604"/>
    </source>
</evidence>
<evidence type="ECO:0000256" key="4">
    <source>
        <dbReference type="ARBA" id="ARBA00005189"/>
    </source>
</evidence>
<gene>
    <name evidence="14" type="ORF">ARALYDRAFT_350432</name>
</gene>
<dbReference type="GO" id="GO:0005886">
    <property type="term" value="C:plasma membrane"/>
    <property type="evidence" value="ECO:0007669"/>
    <property type="project" value="UniProtKB-SubCell"/>
</dbReference>
<comment type="similarity">
    <text evidence="8">In the N-terminal section; belongs to the long-chain O-acyltransferase family.</text>
</comment>
<comment type="catalytic activity">
    <reaction evidence="9">
        <text>a long chain fatty alcohol + a fatty acyl-CoA = a long-chain alcohol wax ester + CoA</text>
        <dbReference type="Rhea" id="RHEA:38443"/>
        <dbReference type="ChEBI" id="CHEBI:17135"/>
        <dbReference type="ChEBI" id="CHEBI:57287"/>
        <dbReference type="ChEBI" id="CHEBI:77636"/>
        <dbReference type="ChEBI" id="CHEBI:235323"/>
        <dbReference type="EC" id="2.3.1.75"/>
    </reaction>
</comment>